<sequence length="75" mass="8464">MPNDCLSQCSKDYDESNLDIIMEQEELSDSDDESANAEFECEEIDDSEEDESEYGQSTEALIKEVPTAACRSEEK</sequence>
<reference evidence="2" key="1">
    <citation type="submission" date="2021-03" db="EMBL/GenBank/DDBJ databases">
        <authorList>
            <consortium name="Genoscope - CEA"/>
            <person name="William W."/>
        </authorList>
    </citation>
    <scope>NUCLEOTIDE SEQUENCE</scope>
    <source>
        <strain evidence="2">Doubled-haploid Pahang</strain>
    </source>
</reference>
<evidence type="ECO:0000313" key="4">
    <source>
        <dbReference type="Proteomes" id="UP000012960"/>
    </source>
</evidence>
<organism evidence="3 4">
    <name type="scientific">Musa acuminata subsp. malaccensis</name>
    <name type="common">Wild banana</name>
    <name type="synonym">Musa malaccensis</name>
    <dbReference type="NCBI Taxonomy" id="214687"/>
    <lineage>
        <taxon>Eukaryota</taxon>
        <taxon>Viridiplantae</taxon>
        <taxon>Streptophyta</taxon>
        <taxon>Embryophyta</taxon>
        <taxon>Tracheophyta</taxon>
        <taxon>Spermatophyta</taxon>
        <taxon>Magnoliopsida</taxon>
        <taxon>Liliopsida</taxon>
        <taxon>Zingiberales</taxon>
        <taxon>Musaceae</taxon>
        <taxon>Musa</taxon>
    </lineage>
</organism>
<evidence type="ECO:0000313" key="3">
    <source>
        <dbReference type="EnsemblPlants" id="Ma10_p27730.1"/>
    </source>
</evidence>
<protein>
    <submittedName>
        <fullName evidence="2">(wild Malaysian banana) hypothetical protein</fullName>
    </submittedName>
</protein>
<dbReference type="EMBL" id="HG996476">
    <property type="protein sequence ID" value="CAG1854790.1"/>
    <property type="molecule type" value="Genomic_DNA"/>
</dbReference>
<accession>A0A804L118</accession>
<dbReference type="Proteomes" id="UP000012960">
    <property type="component" value="Unplaced"/>
</dbReference>
<dbReference type="AlphaFoldDB" id="A0A804L118"/>
<feature type="region of interest" description="Disordered" evidence="1">
    <location>
        <begin position="25"/>
        <end position="60"/>
    </location>
</feature>
<dbReference type="EnsemblPlants" id="Ma10_t27730.1">
    <property type="protein sequence ID" value="Ma10_p27730.1"/>
    <property type="gene ID" value="Ma10_g27730"/>
</dbReference>
<dbReference type="InParanoid" id="A0A804L118"/>
<feature type="compositionally biased region" description="Acidic residues" evidence="1">
    <location>
        <begin position="25"/>
        <end position="53"/>
    </location>
</feature>
<keyword evidence="4" id="KW-1185">Reference proteome</keyword>
<gene>
    <name evidence="2" type="ORF">GSMUA_330160.1</name>
</gene>
<name>A0A804L118_MUSAM</name>
<reference evidence="3" key="2">
    <citation type="submission" date="2021-05" db="UniProtKB">
        <authorList>
            <consortium name="EnsemblPlants"/>
        </authorList>
    </citation>
    <scope>IDENTIFICATION</scope>
    <source>
        <strain evidence="3">subsp. malaccensis</strain>
    </source>
</reference>
<evidence type="ECO:0000256" key="1">
    <source>
        <dbReference type="SAM" id="MobiDB-lite"/>
    </source>
</evidence>
<evidence type="ECO:0000313" key="2">
    <source>
        <dbReference type="EMBL" id="CAG1854790.1"/>
    </source>
</evidence>
<proteinExistence type="predicted"/>
<dbReference type="Gramene" id="Ma10_t27730.1">
    <property type="protein sequence ID" value="Ma10_p27730.1"/>
    <property type="gene ID" value="Ma10_g27730"/>
</dbReference>